<evidence type="ECO:0000256" key="1">
    <source>
        <dbReference type="SAM" id="MobiDB-lite"/>
    </source>
</evidence>
<dbReference type="InParanoid" id="A0A2J7R366"/>
<dbReference type="EMBL" id="NEVH01007822">
    <property type="protein sequence ID" value="PNF35279.1"/>
    <property type="molecule type" value="Genomic_DNA"/>
</dbReference>
<feature type="region of interest" description="Disordered" evidence="1">
    <location>
        <begin position="117"/>
        <end position="136"/>
    </location>
</feature>
<comment type="caution">
    <text evidence="2">The sequence shown here is derived from an EMBL/GenBank/DDBJ whole genome shotgun (WGS) entry which is preliminary data.</text>
</comment>
<dbReference type="AlphaFoldDB" id="A0A2J7R366"/>
<name>A0A2J7R366_9NEOP</name>
<reference evidence="2 3" key="1">
    <citation type="submission" date="2017-12" db="EMBL/GenBank/DDBJ databases">
        <title>Hemimetabolous genomes reveal molecular basis of termite eusociality.</title>
        <authorList>
            <person name="Harrison M.C."/>
            <person name="Jongepier E."/>
            <person name="Robertson H.M."/>
            <person name="Arning N."/>
            <person name="Bitard-Feildel T."/>
            <person name="Chao H."/>
            <person name="Childers C.P."/>
            <person name="Dinh H."/>
            <person name="Doddapaneni H."/>
            <person name="Dugan S."/>
            <person name="Gowin J."/>
            <person name="Greiner C."/>
            <person name="Han Y."/>
            <person name="Hu H."/>
            <person name="Hughes D.S.T."/>
            <person name="Huylmans A.-K."/>
            <person name="Kemena C."/>
            <person name="Kremer L.P.M."/>
            <person name="Lee S.L."/>
            <person name="Lopez-Ezquerra A."/>
            <person name="Mallet L."/>
            <person name="Monroy-Kuhn J.M."/>
            <person name="Moser A."/>
            <person name="Murali S.C."/>
            <person name="Muzny D.M."/>
            <person name="Otani S."/>
            <person name="Piulachs M.-D."/>
            <person name="Poelchau M."/>
            <person name="Qu J."/>
            <person name="Schaub F."/>
            <person name="Wada-Katsumata A."/>
            <person name="Worley K.C."/>
            <person name="Xie Q."/>
            <person name="Ylla G."/>
            <person name="Poulsen M."/>
            <person name="Gibbs R.A."/>
            <person name="Schal C."/>
            <person name="Richards S."/>
            <person name="Belles X."/>
            <person name="Korb J."/>
            <person name="Bornberg-Bauer E."/>
        </authorList>
    </citation>
    <scope>NUCLEOTIDE SEQUENCE [LARGE SCALE GENOMIC DNA]</scope>
    <source>
        <tissue evidence="2">Whole body</tissue>
    </source>
</reference>
<keyword evidence="3" id="KW-1185">Reference proteome</keyword>
<evidence type="ECO:0000313" key="3">
    <source>
        <dbReference type="Proteomes" id="UP000235965"/>
    </source>
</evidence>
<gene>
    <name evidence="2" type="ORF">B7P43_G04804</name>
</gene>
<feature type="compositionally biased region" description="Polar residues" evidence="1">
    <location>
        <begin position="117"/>
        <end position="129"/>
    </location>
</feature>
<protein>
    <submittedName>
        <fullName evidence="2">Uncharacterized protein</fullName>
    </submittedName>
</protein>
<sequence length="136" mass="14989">MQEGVPSCSSGTAQEKYLQENSDPGKLWTAEGIGPQSAGGYSTVKVAPRRGHDRKRYGQDSVIQETRKGRTFGKRRWKGPECNSVISLRQQLRGSKRIKDLGGRRLLCLRKERTTTNGVGEWSSGQRSHLGSGGTQ</sequence>
<evidence type="ECO:0000313" key="2">
    <source>
        <dbReference type="EMBL" id="PNF35279.1"/>
    </source>
</evidence>
<feature type="region of interest" description="Disordered" evidence="1">
    <location>
        <begin position="1"/>
        <end position="58"/>
    </location>
</feature>
<proteinExistence type="predicted"/>
<organism evidence="2 3">
    <name type="scientific">Cryptotermes secundus</name>
    <dbReference type="NCBI Taxonomy" id="105785"/>
    <lineage>
        <taxon>Eukaryota</taxon>
        <taxon>Metazoa</taxon>
        <taxon>Ecdysozoa</taxon>
        <taxon>Arthropoda</taxon>
        <taxon>Hexapoda</taxon>
        <taxon>Insecta</taxon>
        <taxon>Pterygota</taxon>
        <taxon>Neoptera</taxon>
        <taxon>Polyneoptera</taxon>
        <taxon>Dictyoptera</taxon>
        <taxon>Blattodea</taxon>
        <taxon>Blattoidea</taxon>
        <taxon>Termitoidae</taxon>
        <taxon>Kalotermitidae</taxon>
        <taxon>Cryptotermitinae</taxon>
        <taxon>Cryptotermes</taxon>
    </lineage>
</organism>
<dbReference type="Proteomes" id="UP000235965">
    <property type="component" value="Unassembled WGS sequence"/>
</dbReference>
<accession>A0A2J7R366</accession>